<dbReference type="PANTHER" id="PTHR30486">
    <property type="entry name" value="TWITCHING MOTILITY PROTEIN PILT"/>
    <property type="match status" value="1"/>
</dbReference>
<dbReference type="InterPro" id="IPR001482">
    <property type="entry name" value="T2SS/T4SS_dom"/>
</dbReference>
<sequence>MATNSLNPSPSLSLAGHPPERGRAEHPGFPMSVEDMNIEEVVPINPVNSGPAIGTVDIAGVSGMSDLNSLSEQITHVLHSGAVFSDIFIHEGSPLMLKQPNRVVAVADTYVERRALEDFFQILDPQWREKIKVRAIDKGVDLTDFRIRANFFSFQGRKGLGAVVRRFPREPVPLTELGLHQDAQKFAQLRHGLVLIIGDTSQGKSTTLASILDEINRTRSGHIVTVEDPVELLIPSRKCMITQREVGPDADVESFYHGTRDSLRQRPEVVMIGEIRDMETALEAVALAESGPLVFATLHAKSTEFGLMKMLRLLGDTENQAQALAQTLRGTICQALIPSLNGEAWHLASEVMTVNHDLARMIEQRNLSRIRPMMDSMAHQGCHLMNTDLLALYDNGQIRFEDARRATTDLPKFSAQFKPRN</sequence>
<accession>A0ABV7F5A0</accession>
<dbReference type="Gene3D" id="3.40.50.300">
    <property type="entry name" value="P-loop containing nucleotide triphosphate hydrolases"/>
    <property type="match status" value="1"/>
</dbReference>
<evidence type="ECO:0000256" key="1">
    <source>
        <dbReference type="ARBA" id="ARBA00006611"/>
    </source>
</evidence>
<dbReference type="SUPFAM" id="SSF52540">
    <property type="entry name" value="P-loop containing nucleoside triphosphate hydrolases"/>
    <property type="match status" value="1"/>
</dbReference>
<dbReference type="EMBL" id="JBHRTP010000071">
    <property type="protein sequence ID" value="MFC3110179.1"/>
    <property type="molecule type" value="Genomic_DNA"/>
</dbReference>
<gene>
    <name evidence="4" type="ORF">ACFOFO_19810</name>
</gene>
<feature type="compositionally biased region" description="Low complexity" evidence="2">
    <location>
        <begin position="1"/>
        <end position="14"/>
    </location>
</feature>
<feature type="domain" description="Bacterial type II secretion system protein E" evidence="3">
    <location>
        <begin position="162"/>
        <end position="346"/>
    </location>
</feature>
<name>A0ABV7F5A0_9BURK</name>
<evidence type="ECO:0000313" key="5">
    <source>
        <dbReference type="Proteomes" id="UP001595530"/>
    </source>
</evidence>
<dbReference type="InterPro" id="IPR027417">
    <property type="entry name" value="P-loop_NTPase"/>
</dbReference>
<keyword evidence="5" id="KW-1185">Reference proteome</keyword>
<evidence type="ECO:0000259" key="3">
    <source>
        <dbReference type="Pfam" id="PF00437"/>
    </source>
</evidence>
<evidence type="ECO:0000256" key="2">
    <source>
        <dbReference type="SAM" id="MobiDB-lite"/>
    </source>
</evidence>
<dbReference type="InterPro" id="IPR050921">
    <property type="entry name" value="T4SS_GSP_E_ATPase"/>
</dbReference>
<protein>
    <submittedName>
        <fullName evidence="4">Type IV pilus twitching motility protein PilT</fullName>
    </submittedName>
</protein>
<reference evidence="5" key="1">
    <citation type="journal article" date="2019" name="Int. J. Syst. Evol. Microbiol.">
        <title>The Global Catalogue of Microorganisms (GCM) 10K type strain sequencing project: providing services to taxonomists for standard genome sequencing and annotation.</title>
        <authorList>
            <consortium name="The Broad Institute Genomics Platform"/>
            <consortium name="The Broad Institute Genome Sequencing Center for Infectious Disease"/>
            <person name="Wu L."/>
            <person name="Ma J."/>
        </authorList>
    </citation>
    <scope>NUCLEOTIDE SEQUENCE [LARGE SCALE GENOMIC DNA]</scope>
    <source>
        <strain evidence="5">KCTC 42986</strain>
    </source>
</reference>
<comment type="similarity">
    <text evidence="1">Belongs to the GSP E family.</text>
</comment>
<proteinExistence type="inferred from homology"/>
<dbReference type="Proteomes" id="UP001595530">
    <property type="component" value="Unassembled WGS sequence"/>
</dbReference>
<comment type="caution">
    <text evidence="4">The sequence shown here is derived from an EMBL/GenBank/DDBJ whole genome shotgun (WGS) entry which is preliminary data.</text>
</comment>
<dbReference type="Pfam" id="PF00437">
    <property type="entry name" value="T2SSE"/>
    <property type="match status" value="1"/>
</dbReference>
<evidence type="ECO:0000313" key="4">
    <source>
        <dbReference type="EMBL" id="MFC3110179.1"/>
    </source>
</evidence>
<dbReference type="RefSeq" id="WP_390332534.1">
    <property type="nucleotide sequence ID" value="NZ_JBHRTP010000071.1"/>
</dbReference>
<organism evidence="4 5">
    <name type="scientific">Undibacterium arcticum</name>
    <dbReference type="NCBI Taxonomy" id="1762892"/>
    <lineage>
        <taxon>Bacteria</taxon>
        <taxon>Pseudomonadati</taxon>
        <taxon>Pseudomonadota</taxon>
        <taxon>Betaproteobacteria</taxon>
        <taxon>Burkholderiales</taxon>
        <taxon>Oxalobacteraceae</taxon>
        <taxon>Undibacterium</taxon>
    </lineage>
</organism>
<dbReference type="PANTHER" id="PTHR30486:SF6">
    <property type="entry name" value="TYPE IV PILUS RETRACTATION ATPASE PILT"/>
    <property type="match status" value="1"/>
</dbReference>
<feature type="region of interest" description="Disordered" evidence="2">
    <location>
        <begin position="1"/>
        <end position="30"/>
    </location>
</feature>